<dbReference type="PANTHER" id="PTHR20208:SF13">
    <property type="entry name" value="STRUCTURE-SPECIFIC ENDONUCLEASE SUBUNIT SLX1"/>
    <property type="match status" value="1"/>
</dbReference>
<reference evidence="2" key="1">
    <citation type="journal article" date="2020" name="Nature">
        <title>Giant virus diversity and host interactions through global metagenomics.</title>
        <authorList>
            <person name="Schulz F."/>
            <person name="Roux S."/>
            <person name="Paez-Espino D."/>
            <person name="Jungbluth S."/>
            <person name="Walsh D.A."/>
            <person name="Denef V.J."/>
            <person name="McMahon K.D."/>
            <person name="Konstantinidis K.T."/>
            <person name="Eloe-Fadrosh E.A."/>
            <person name="Kyrpides N.C."/>
            <person name="Woyke T."/>
        </authorList>
    </citation>
    <scope>NUCLEOTIDE SEQUENCE</scope>
    <source>
        <strain evidence="2">GVMAG-M-3300021425-30</strain>
    </source>
</reference>
<accession>A0A6C0CR11</accession>
<dbReference type="InterPro" id="IPR035901">
    <property type="entry name" value="GIY-YIG_endonuc_sf"/>
</dbReference>
<dbReference type="Pfam" id="PF01541">
    <property type="entry name" value="GIY-YIG"/>
    <property type="match status" value="1"/>
</dbReference>
<organism evidence="2">
    <name type="scientific">viral metagenome</name>
    <dbReference type="NCBI Taxonomy" id="1070528"/>
    <lineage>
        <taxon>unclassified sequences</taxon>
        <taxon>metagenomes</taxon>
        <taxon>organismal metagenomes</taxon>
    </lineage>
</organism>
<proteinExistence type="predicted"/>
<evidence type="ECO:0000259" key="1">
    <source>
        <dbReference type="PROSITE" id="PS50164"/>
    </source>
</evidence>
<dbReference type="EMBL" id="MN739470">
    <property type="protein sequence ID" value="QHT06582.1"/>
    <property type="molecule type" value="Genomic_DNA"/>
</dbReference>
<dbReference type="InterPro" id="IPR000305">
    <property type="entry name" value="GIY-YIG_endonuc"/>
</dbReference>
<dbReference type="PANTHER" id="PTHR20208">
    <property type="entry name" value="STRUCTURE-SPECIFIC ENDONUCLEASE SUBUNIT SLX1"/>
    <property type="match status" value="1"/>
</dbReference>
<dbReference type="SUPFAM" id="SSF82771">
    <property type="entry name" value="GIY-YIG endonuclease"/>
    <property type="match status" value="1"/>
</dbReference>
<dbReference type="PROSITE" id="PS50164">
    <property type="entry name" value="GIY_YIG"/>
    <property type="match status" value="1"/>
</dbReference>
<protein>
    <recommendedName>
        <fullName evidence="1">GIY-YIG domain-containing protein</fullName>
    </recommendedName>
</protein>
<feature type="domain" description="GIY-YIG" evidence="1">
    <location>
        <begin position="2"/>
        <end position="82"/>
    </location>
</feature>
<dbReference type="AlphaFoldDB" id="A0A6C0CR11"/>
<name>A0A6C0CR11_9ZZZZ</name>
<evidence type="ECO:0000313" key="2">
    <source>
        <dbReference type="EMBL" id="QHT06582.1"/>
    </source>
</evidence>
<dbReference type="InterPro" id="IPR050381">
    <property type="entry name" value="SLX1_endonuclease"/>
</dbReference>
<dbReference type="Gene3D" id="3.40.1440.10">
    <property type="entry name" value="GIY-YIG endonuclease"/>
    <property type="match status" value="1"/>
</dbReference>
<sequence length="143" mass="16516">MSDWQLYIIENKGCTYVGVSPDPVRRLRQHNGEIKGGAKYTTSKGAGWKHICLISGFQDKIQAMQFEWAVKHVPPRNAGGIINRLKKLCVVLNREKWTSKAPFSNTVPLTLKWKKHYDFGDYSLPDYITEEEELHHHDTLLHI</sequence>